<dbReference type="SUPFAM" id="SSF54631">
    <property type="entry name" value="CBS-domain pair"/>
    <property type="match status" value="1"/>
</dbReference>
<evidence type="ECO:0000256" key="1">
    <source>
        <dbReference type="ARBA" id="ARBA00023122"/>
    </source>
</evidence>
<evidence type="ECO:0000313" key="5">
    <source>
        <dbReference type="EMBL" id="PTQ56534.1"/>
    </source>
</evidence>
<dbReference type="CDD" id="cd04584">
    <property type="entry name" value="CBS_pair_AcuB_like"/>
    <property type="match status" value="1"/>
</dbReference>
<comment type="caution">
    <text evidence="5">The sequence shown here is derived from an EMBL/GenBank/DDBJ whole genome shotgun (WGS) entry which is preliminary data.</text>
</comment>
<organism evidence="5 6">
    <name type="scientific">Candidatus Carbonibacillus altaicus</name>
    <dbReference type="NCBI Taxonomy" id="2163959"/>
    <lineage>
        <taxon>Bacteria</taxon>
        <taxon>Bacillati</taxon>
        <taxon>Bacillota</taxon>
        <taxon>Bacilli</taxon>
        <taxon>Bacillales</taxon>
        <taxon>Candidatus Carbonibacillus</taxon>
    </lineage>
</organism>
<dbReference type="AlphaFoldDB" id="A0A2R6Y1H8"/>
<dbReference type="InterPro" id="IPR045865">
    <property type="entry name" value="ACT-like_dom_sf"/>
</dbReference>
<feature type="domain" description="ACT" evidence="4">
    <location>
        <begin position="140"/>
        <end position="213"/>
    </location>
</feature>
<proteinExistence type="predicted"/>
<dbReference type="PROSITE" id="PS51671">
    <property type="entry name" value="ACT"/>
    <property type="match status" value="1"/>
</dbReference>
<dbReference type="PANTHER" id="PTHR43080">
    <property type="entry name" value="CBS DOMAIN-CONTAINING PROTEIN CBSX3, MITOCHONDRIAL"/>
    <property type="match status" value="1"/>
</dbReference>
<dbReference type="EMBL" id="PEBX01000025">
    <property type="protein sequence ID" value="PTQ56534.1"/>
    <property type="molecule type" value="Genomic_DNA"/>
</dbReference>
<dbReference type="InterPro" id="IPR051257">
    <property type="entry name" value="Diverse_CBS-Domain"/>
</dbReference>
<evidence type="ECO:0000259" key="3">
    <source>
        <dbReference type="PROSITE" id="PS51371"/>
    </source>
</evidence>
<dbReference type="InterPro" id="IPR002912">
    <property type="entry name" value="ACT_dom"/>
</dbReference>
<protein>
    <submittedName>
        <fullName evidence="5">CBS domain protein AcuB</fullName>
    </submittedName>
</protein>
<name>A0A2R6Y1H8_9BACL</name>
<sequence length="213" mass="24284">MLIQDIMRYPVITAVPEATIREVMALMFKQRIRHVPIVDGEGRLVGIVTDRDVREAGPSRIRHDEEDFRVFDEPVQTIMKRDVITSHPHEFVEEAAFIMKQYRIGCLPVLSRQDIVGIVTHSDLLGALVELMGVDQPSSRLEIEVVDRTGILADMTAIIKELGISITSFFVYKGVKPGYRRVALRVRTMDPRKLIEHLIAAGFEVIWPRLEDL</sequence>
<feature type="domain" description="CBS" evidence="3">
    <location>
        <begin position="79"/>
        <end position="136"/>
    </location>
</feature>
<dbReference type="InterPro" id="IPR046342">
    <property type="entry name" value="CBS_dom_sf"/>
</dbReference>
<feature type="domain" description="CBS" evidence="3">
    <location>
        <begin position="7"/>
        <end position="65"/>
    </location>
</feature>
<evidence type="ECO:0000313" key="6">
    <source>
        <dbReference type="Proteomes" id="UP000244338"/>
    </source>
</evidence>
<dbReference type="PROSITE" id="PS51371">
    <property type="entry name" value="CBS"/>
    <property type="match status" value="2"/>
</dbReference>
<accession>A0A2R6Y1H8</accession>
<evidence type="ECO:0000259" key="4">
    <source>
        <dbReference type="PROSITE" id="PS51671"/>
    </source>
</evidence>
<dbReference type="PANTHER" id="PTHR43080:SF2">
    <property type="entry name" value="CBS DOMAIN-CONTAINING PROTEIN"/>
    <property type="match status" value="1"/>
</dbReference>
<dbReference type="Gene3D" id="3.30.70.260">
    <property type="match status" value="1"/>
</dbReference>
<evidence type="ECO:0000256" key="2">
    <source>
        <dbReference type="PROSITE-ProRule" id="PRU00703"/>
    </source>
</evidence>
<dbReference type="SMART" id="SM00116">
    <property type="entry name" value="CBS"/>
    <property type="match status" value="2"/>
</dbReference>
<dbReference type="Pfam" id="PF00571">
    <property type="entry name" value="CBS"/>
    <property type="match status" value="2"/>
</dbReference>
<dbReference type="Gene3D" id="3.10.580.10">
    <property type="entry name" value="CBS-domain"/>
    <property type="match status" value="1"/>
</dbReference>
<dbReference type="InterPro" id="IPR000644">
    <property type="entry name" value="CBS_dom"/>
</dbReference>
<reference evidence="6" key="1">
    <citation type="journal article" date="2018" name="Sci. Rep.">
        <title>Lignite coal burning seam in the remote Altai Mountains harbors a hydrogen-driven thermophilic microbial community.</title>
        <authorList>
            <person name="Kadnikov V.V."/>
            <person name="Mardanov A.V."/>
            <person name="Ivasenko D.A."/>
            <person name="Antsiferov D.V."/>
            <person name="Beletsky A.V."/>
            <person name="Karnachuk O.V."/>
            <person name="Ravin N.V."/>
        </authorList>
    </citation>
    <scope>NUCLEOTIDE SEQUENCE [LARGE SCALE GENOMIC DNA]</scope>
</reference>
<gene>
    <name evidence="5" type="ORF">BSOLF_0086</name>
</gene>
<keyword evidence="1 2" id="KW-0129">CBS domain</keyword>
<dbReference type="SUPFAM" id="SSF55021">
    <property type="entry name" value="ACT-like"/>
    <property type="match status" value="1"/>
</dbReference>
<dbReference type="Proteomes" id="UP000244338">
    <property type="component" value="Unassembled WGS sequence"/>
</dbReference>